<dbReference type="GO" id="GO:0005694">
    <property type="term" value="C:chromosome"/>
    <property type="evidence" value="ECO:0007669"/>
    <property type="project" value="UniProtKB-ARBA"/>
</dbReference>
<dbReference type="STRING" id="32264.T1K3H8"/>
<dbReference type="EMBL" id="CAEY01001380">
    <property type="status" value="NOT_ANNOTATED_CDS"/>
    <property type="molecule type" value="Genomic_DNA"/>
</dbReference>
<evidence type="ECO:0000256" key="3">
    <source>
        <dbReference type="SAM" id="MobiDB-lite"/>
    </source>
</evidence>
<dbReference type="InterPro" id="IPR023779">
    <property type="entry name" value="Chromodomain_CS"/>
</dbReference>
<dbReference type="AlphaFoldDB" id="T1K3H8"/>
<feature type="compositionally biased region" description="Polar residues" evidence="3">
    <location>
        <begin position="88"/>
        <end position="97"/>
    </location>
</feature>
<dbReference type="KEGG" id="tut:107359984"/>
<dbReference type="PROSITE" id="PS00598">
    <property type="entry name" value="CHROMO_1"/>
    <property type="match status" value="1"/>
</dbReference>
<dbReference type="InterPro" id="IPR051219">
    <property type="entry name" value="Heterochromatin_chromo-domain"/>
</dbReference>
<dbReference type="CDD" id="cd18631">
    <property type="entry name" value="CD_HP1_like"/>
    <property type="match status" value="1"/>
</dbReference>
<evidence type="ECO:0000259" key="4">
    <source>
        <dbReference type="PROSITE" id="PS50013"/>
    </source>
</evidence>
<name>T1K3H8_TETUR</name>
<dbReference type="Proteomes" id="UP000015104">
    <property type="component" value="Unassembled WGS sequence"/>
</dbReference>
<feature type="compositionally biased region" description="Low complexity" evidence="3">
    <location>
        <begin position="128"/>
        <end position="141"/>
    </location>
</feature>
<dbReference type="InterPro" id="IPR023780">
    <property type="entry name" value="Chromo_domain"/>
</dbReference>
<dbReference type="PRINTS" id="PR00504">
    <property type="entry name" value="CHROMODOMAIN"/>
</dbReference>
<keyword evidence="2" id="KW-0539">Nucleus</keyword>
<keyword evidence="6" id="KW-1185">Reference proteome</keyword>
<dbReference type="Gene3D" id="2.40.50.40">
    <property type="match status" value="1"/>
</dbReference>
<proteinExistence type="predicted"/>
<organism evidence="5 6">
    <name type="scientific">Tetranychus urticae</name>
    <name type="common">Two-spotted spider mite</name>
    <dbReference type="NCBI Taxonomy" id="32264"/>
    <lineage>
        <taxon>Eukaryota</taxon>
        <taxon>Metazoa</taxon>
        <taxon>Ecdysozoa</taxon>
        <taxon>Arthropoda</taxon>
        <taxon>Chelicerata</taxon>
        <taxon>Arachnida</taxon>
        <taxon>Acari</taxon>
        <taxon>Acariformes</taxon>
        <taxon>Trombidiformes</taxon>
        <taxon>Prostigmata</taxon>
        <taxon>Eleutherengona</taxon>
        <taxon>Raphignathae</taxon>
        <taxon>Tetranychoidea</taxon>
        <taxon>Tetranychidae</taxon>
        <taxon>Tetranychus</taxon>
    </lineage>
</organism>
<dbReference type="Pfam" id="PF00385">
    <property type="entry name" value="Chromo"/>
    <property type="match status" value="1"/>
</dbReference>
<dbReference type="EnsemblMetazoa" id="tetur04g08730.1">
    <property type="protein sequence ID" value="tetur04g08730.1"/>
    <property type="gene ID" value="tetur04g08730"/>
</dbReference>
<dbReference type="OrthoDB" id="6421266at2759"/>
<accession>T1K3H8</accession>
<dbReference type="InterPro" id="IPR016197">
    <property type="entry name" value="Chromo-like_dom_sf"/>
</dbReference>
<dbReference type="InterPro" id="IPR000953">
    <property type="entry name" value="Chromo/chromo_shadow_dom"/>
</dbReference>
<feature type="domain" description="Chromo" evidence="4">
    <location>
        <begin position="21"/>
        <end position="79"/>
    </location>
</feature>
<evidence type="ECO:0000256" key="2">
    <source>
        <dbReference type="ARBA" id="ARBA00023242"/>
    </source>
</evidence>
<feature type="compositionally biased region" description="Basic residues" evidence="3">
    <location>
        <begin position="199"/>
        <end position="213"/>
    </location>
</feature>
<reference evidence="5" key="2">
    <citation type="submission" date="2015-06" db="UniProtKB">
        <authorList>
            <consortium name="EnsemblMetazoa"/>
        </authorList>
    </citation>
    <scope>IDENTIFICATION</scope>
</reference>
<dbReference type="HOGENOM" id="CLU_1295850_0_0_1"/>
<gene>
    <name evidence="5" type="primary">107359984</name>
</gene>
<sequence length="213" mass="23577">MSPNKRQKKSNEKVTTSESEYIVEKIVDKRIKNGKVEFLLKWKGYGERDNTWEPVDNLKCPELIEDYKRRERAAKPGQSTSKEADDQVNGNGTVTRRSANRRSGEAANIQNSGDEIVVKPKRGRKAKTSAAAVTAAKVSTTEPPPVAPSTRAKRGAAVAAKTSPRTTAPKRVSSRGRKVKKFDDEVVTNGHSTTENSIPKKKHSLRQAVKRKI</sequence>
<dbReference type="eggNOG" id="KOG1911">
    <property type="taxonomic scope" value="Eukaryota"/>
</dbReference>
<evidence type="ECO:0000313" key="6">
    <source>
        <dbReference type="Proteomes" id="UP000015104"/>
    </source>
</evidence>
<dbReference type="SMART" id="SM00298">
    <property type="entry name" value="CHROMO"/>
    <property type="match status" value="1"/>
</dbReference>
<feature type="region of interest" description="Disordered" evidence="3">
    <location>
        <begin position="69"/>
        <end position="213"/>
    </location>
</feature>
<dbReference type="PANTHER" id="PTHR22812">
    <property type="entry name" value="CHROMOBOX PROTEIN"/>
    <property type="match status" value="1"/>
</dbReference>
<protein>
    <recommendedName>
        <fullName evidence="4">Chromo domain-containing protein</fullName>
    </recommendedName>
</protein>
<reference evidence="6" key="1">
    <citation type="submission" date="2011-08" db="EMBL/GenBank/DDBJ databases">
        <authorList>
            <person name="Rombauts S."/>
        </authorList>
    </citation>
    <scope>NUCLEOTIDE SEQUENCE</scope>
    <source>
        <strain evidence="6">London</strain>
    </source>
</reference>
<evidence type="ECO:0000256" key="1">
    <source>
        <dbReference type="ARBA" id="ARBA00004123"/>
    </source>
</evidence>
<dbReference type="SUPFAM" id="SSF54160">
    <property type="entry name" value="Chromo domain-like"/>
    <property type="match status" value="1"/>
</dbReference>
<dbReference type="PROSITE" id="PS50013">
    <property type="entry name" value="CHROMO_2"/>
    <property type="match status" value="1"/>
</dbReference>
<comment type="subcellular location">
    <subcellularLocation>
        <location evidence="1">Nucleus</location>
    </subcellularLocation>
</comment>
<dbReference type="OMA" id="GERDNTW"/>
<evidence type="ECO:0000313" key="5">
    <source>
        <dbReference type="EnsemblMetazoa" id="tetur04g08730.1"/>
    </source>
</evidence>
<dbReference type="GO" id="GO:0005634">
    <property type="term" value="C:nucleus"/>
    <property type="evidence" value="ECO:0007669"/>
    <property type="project" value="UniProtKB-SubCell"/>
</dbReference>
<dbReference type="InterPro" id="IPR017984">
    <property type="entry name" value="Chromo_dom_subgr"/>
</dbReference>